<reference evidence="3" key="1">
    <citation type="submission" date="2022-11" db="UniProtKB">
        <authorList>
            <consortium name="WormBaseParasite"/>
        </authorList>
    </citation>
    <scope>IDENTIFICATION</scope>
</reference>
<dbReference type="AlphaFoldDB" id="A0A914DHX0"/>
<evidence type="ECO:0000313" key="2">
    <source>
        <dbReference type="Proteomes" id="UP000887540"/>
    </source>
</evidence>
<evidence type="ECO:0000313" key="3">
    <source>
        <dbReference type="WBParaSite" id="ACRNAN_scaffold2656.g23910.t1"/>
    </source>
</evidence>
<dbReference type="WBParaSite" id="ACRNAN_scaffold2656.g23910.t1">
    <property type="protein sequence ID" value="ACRNAN_scaffold2656.g23910.t1"/>
    <property type="gene ID" value="ACRNAN_scaffold2656.g23910"/>
</dbReference>
<organism evidence="2 3">
    <name type="scientific">Acrobeloides nanus</name>
    <dbReference type="NCBI Taxonomy" id="290746"/>
    <lineage>
        <taxon>Eukaryota</taxon>
        <taxon>Metazoa</taxon>
        <taxon>Ecdysozoa</taxon>
        <taxon>Nematoda</taxon>
        <taxon>Chromadorea</taxon>
        <taxon>Rhabditida</taxon>
        <taxon>Tylenchina</taxon>
        <taxon>Cephalobomorpha</taxon>
        <taxon>Cephaloboidea</taxon>
        <taxon>Cephalobidae</taxon>
        <taxon>Acrobeloides</taxon>
    </lineage>
</organism>
<protein>
    <submittedName>
        <fullName evidence="3">Ubiquitin-like protease family profile domain-containing protein</fullName>
    </submittedName>
</protein>
<proteinExistence type="predicted"/>
<evidence type="ECO:0000256" key="1">
    <source>
        <dbReference type="SAM" id="MobiDB-lite"/>
    </source>
</evidence>
<sequence>MDPKSFYQQPDGNSCGPSICMLAERILLAWKKGLPPDLKFNITDTKKWREMAHLILSCKFPDTTKDATPQSTLKKPSPSTPTSTFQSTRKKPRPTNPMKTSKTNQHVKEA</sequence>
<accession>A0A914DHX0</accession>
<dbReference type="Proteomes" id="UP000887540">
    <property type="component" value="Unplaced"/>
</dbReference>
<name>A0A914DHX0_9BILA</name>
<keyword evidence="2" id="KW-1185">Reference proteome</keyword>
<feature type="compositionally biased region" description="Low complexity" evidence="1">
    <location>
        <begin position="68"/>
        <end position="87"/>
    </location>
</feature>
<feature type="region of interest" description="Disordered" evidence="1">
    <location>
        <begin position="61"/>
        <end position="110"/>
    </location>
</feature>